<dbReference type="GO" id="GO:0005886">
    <property type="term" value="C:plasma membrane"/>
    <property type="evidence" value="ECO:0007669"/>
    <property type="project" value="TreeGrafter"/>
</dbReference>
<keyword evidence="3" id="KW-0597">Phosphoprotein</keyword>
<evidence type="ECO:0000313" key="10">
    <source>
        <dbReference type="Proteomes" id="UP000319449"/>
    </source>
</evidence>
<keyword evidence="7" id="KW-1133">Transmembrane helix</keyword>
<evidence type="ECO:0000256" key="5">
    <source>
        <dbReference type="ARBA" id="ARBA00022777"/>
    </source>
</evidence>
<dbReference type="SMART" id="SM00387">
    <property type="entry name" value="HATPase_c"/>
    <property type="match status" value="1"/>
</dbReference>
<dbReference type="AlphaFoldDB" id="A0A562WR31"/>
<reference evidence="9 10" key="1">
    <citation type="submission" date="2019-07" db="EMBL/GenBank/DDBJ databases">
        <title>Genomic Encyclopedia of Archaeal and Bacterial Type Strains, Phase II (KMG-II): from individual species to whole genera.</title>
        <authorList>
            <person name="Goeker M."/>
        </authorList>
    </citation>
    <scope>NUCLEOTIDE SEQUENCE [LARGE SCALE GENOMIC DNA]</scope>
    <source>
        <strain evidence="9 10">ATCC BAA-1139</strain>
    </source>
</reference>
<evidence type="ECO:0000256" key="3">
    <source>
        <dbReference type="ARBA" id="ARBA00022553"/>
    </source>
</evidence>
<accession>A0A562WR31</accession>
<evidence type="ECO:0000256" key="1">
    <source>
        <dbReference type="ARBA" id="ARBA00000085"/>
    </source>
</evidence>
<feature type="transmembrane region" description="Helical" evidence="7">
    <location>
        <begin position="57"/>
        <end position="81"/>
    </location>
</feature>
<dbReference type="Pfam" id="PF00512">
    <property type="entry name" value="HisKA"/>
    <property type="match status" value="1"/>
</dbReference>
<keyword evidence="7" id="KW-0472">Membrane</keyword>
<evidence type="ECO:0000313" key="9">
    <source>
        <dbReference type="EMBL" id="TWJ32581.1"/>
    </source>
</evidence>
<dbReference type="CDD" id="cd00075">
    <property type="entry name" value="HATPase"/>
    <property type="match status" value="1"/>
</dbReference>
<dbReference type="PANTHER" id="PTHR45453">
    <property type="entry name" value="PHOSPHATE REGULON SENSOR PROTEIN PHOR"/>
    <property type="match status" value="1"/>
</dbReference>
<keyword evidence="10" id="KW-1185">Reference proteome</keyword>
<dbReference type="CDD" id="cd00082">
    <property type="entry name" value="HisKA"/>
    <property type="match status" value="1"/>
</dbReference>
<dbReference type="InterPro" id="IPR004358">
    <property type="entry name" value="Sig_transdc_His_kin-like_C"/>
</dbReference>
<keyword evidence="7" id="KW-0812">Transmembrane</keyword>
<dbReference type="OrthoDB" id="9804645at2"/>
<dbReference type="RefSeq" id="WP_145019155.1">
    <property type="nucleotide sequence ID" value="NZ_VLLN01000004.1"/>
</dbReference>
<dbReference type="PANTHER" id="PTHR45453:SF1">
    <property type="entry name" value="PHOSPHATE REGULON SENSOR PROTEIN PHOR"/>
    <property type="match status" value="1"/>
</dbReference>
<sequence length="312" mass="35443">MTRLKRYFTPVVTMVAMQLVWVLLVILWISWMVGRHRELRRLLERYRPEMVPPGFDWVSLVEGLILLLVVLAGFYAIFLFWKRQSSLYQRQRAFITQVTHELKSPLASIQLHLETIRLRKPSPDKLERFLETMLSDTERLNNLINNILIAAKLEQRRGKQSFPVQDLSAFVTRSLEQKRKLLPEGGCLTMDIEPGIKAPFDSEGVETALRNLLENAMLYSPAAPEITVTLKKSGRACQLIVSDRGKGLSAAELRKVFRMFYRVREHGENIRGSGLGLYIVKSVAQEHGGSVHAESAGPGRGTTFIVTLPCAE</sequence>
<dbReference type="Pfam" id="PF02518">
    <property type="entry name" value="HATPase_c"/>
    <property type="match status" value="1"/>
</dbReference>
<dbReference type="InterPro" id="IPR003594">
    <property type="entry name" value="HATPase_dom"/>
</dbReference>
<protein>
    <recommendedName>
        <fullName evidence="2">histidine kinase</fullName>
        <ecNumber evidence="2">2.7.13.3</ecNumber>
    </recommendedName>
</protein>
<gene>
    <name evidence="9" type="ORF">JN12_01023</name>
</gene>
<dbReference type="InterPro" id="IPR050351">
    <property type="entry name" value="BphY/WalK/GraS-like"/>
</dbReference>
<keyword evidence="5 9" id="KW-0418">Kinase</keyword>
<name>A0A562WR31_9BACT</name>
<evidence type="ECO:0000259" key="8">
    <source>
        <dbReference type="PROSITE" id="PS50109"/>
    </source>
</evidence>
<keyword evidence="4" id="KW-0808">Transferase</keyword>
<evidence type="ECO:0000256" key="4">
    <source>
        <dbReference type="ARBA" id="ARBA00022679"/>
    </source>
</evidence>
<feature type="transmembrane region" description="Helical" evidence="7">
    <location>
        <begin position="7"/>
        <end position="31"/>
    </location>
</feature>
<dbReference type="GO" id="GO:0016036">
    <property type="term" value="P:cellular response to phosphate starvation"/>
    <property type="evidence" value="ECO:0007669"/>
    <property type="project" value="TreeGrafter"/>
</dbReference>
<dbReference type="PRINTS" id="PR00344">
    <property type="entry name" value="BCTRLSENSOR"/>
</dbReference>
<evidence type="ECO:0000256" key="7">
    <source>
        <dbReference type="SAM" id="Phobius"/>
    </source>
</evidence>
<dbReference type="SUPFAM" id="SSF55874">
    <property type="entry name" value="ATPase domain of HSP90 chaperone/DNA topoisomerase II/histidine kinase"/>
    <property type="match status" value="1"/>
</dbReference>
<evidence type="ECO:0000256" key="2">
    <source>
        <dbReference type="ARBA" id="ARBA00012438"/>
    </source>
</evidence>
<dbReference type="PROSITE" id="PS50109">
    <property type="entry name" value="HIS_KIN"/>
    <property type="match status" value="1"/>
</dbReference>
<dbReference type="GO" id="GO:0000155">
    <property type="term" value="F:phosphorelay sensor kinase activity"/>
    <property type="evidence" value="ECO:0007669"/>
    <property type="project" value="InterPro"/>
</dbReference>
<dbReference type="InterPro" id="IPR036890">
    <property type="entry name" value="HATPase_C_sf"/>
</dbReference>
<organism evidence="9 10">
    <name type="scientific">Geobacter argillaceus</name>
    <dbReference type="NCBI Taxonomy" id="345631"/>
    <lineage>
        <taxon>Bacteria</taxon>
        <taxon>Pseudomonadati</taxon>
        <taxon>Thermodesulfobacteriota</taxon>
        <taxon>Desulfuromonadia</taxon>
        <taxon>Geobacterales</taxon>
        <taxon>Geobacteraceae</taxon>
        <taxon>Geobacter</taxon>
    </lineage>
</organism>
<dbReference type="InterPro" id="IPR003661">
    <property type="entry name" value="HisK_dim/P_dom"/>
</dbReference>
<dbReference type="SUPFAM" id="SSF47384">
    <property type="entry name" value="Homodimeric domain of signal transducing histidine kinase"/>
    <property type="match status" value="1"/>
</dbReference>
<proteinExistence type="predicted"/>
<dbReference type="EMBL" id="VLLN01000004">
    <property type="protein sequence ID" value="TWJ32581.1"/>
    <property type="molecule type" value="Genomic_DNA"/>
</dbReference>
<dbReference type="Proteomes" id="UP000319449">
    <property type="component" value="Unassembled WGS sequence"/>
</dbReference>
<comment type="caution">
    <text evidence="9">The sequence shown here is derived from an EMBL/GenBank/DDBJ whole genome shotgun (WGS) entry which is preliminary data.</text>
</comment>
<dbReference type="GO" id="GO:0004721">
    <property type="term" value="F:phosphoprotein phosphatase activity"/>
    <property type="evidence" value="ECO:0007669"/>
    <property type="project" value="TreeGrafter"/>
</dbReference>
<dbReference type="InterPro" id="IPR005467">
    <property type="entry name" value="His_kinase_dom"/>
</dbReference>
<dbReference type="Gene3D" id="1.10.287.130">
    <property type="match status" value="1"/>
</dbReference>
<feature type="domain" description="Histidine kinase" evidence="8">
    <location>
        <begin position="97"/>
        <end position="312"/>
    </location>
</feature>
<dbReference type="Gene3D" id="3.30.565.10">
    <property type="entry name" value="Histidine kinase-like ATPase, C-terminal domain"/>
    <property type="match status" value="1"/>
</dbReference>
<dbReference type="InterPro" id="IPR036097">
    <property type="entry name" value="HisK_dim/P_sf"/>
</dbReference>
<comment type="catalytic activity">
    <reaction evidence="1">
        <text>ATP + protein L-histidine = ADP + protein N-phospho-L-histidine.</text>
        <dbReference type="EC" id="2.7.13.3"/>
    </reaction>
</comment>
<evidence type="ECO:0000256" key="6">
    <source>
        <dbReference type="ARBA" id="ARBA00023012"/>
    </source>
</evidence>
<dbReference type="EC" id="2.7.13.3" evidence="2"/>
<dbReference type="SMART" id="SM00388">
    <property type="entry name" value="HisKA"/>
    <property type="match status" value="1"/>
</dbReference>
<keyword evidence="6" id="KW-0902">Two-component regulatory system</keyword>